<name>A0A6H0UG15_9LACT</name>
<proteinExistence type="predicted"/>
<evidence type="ECO:0000313" key="1">
    <source>
        <dbReference type="EMBL" id="QIW53797.1"/>
    </source>
</evidence>
<protein>
    <recommendedName>
        <fullName evidence="3">Glutathione S-transferase</fullName>
    </recommendedName>
</protein>
<organism evidence="1 2">
    <name type="scientific">Pseudolactococcus raffinolactis</name>
    <dbReference type="NCBI Taxonomy" id="1366"/>
    <lineage>
        <taxon>Bacteria</taxon>
        <taxon>Bacillati</taxon>
        <taxon>Bacillota</taxon>
        <taxon>Bacilli</taxon>
        <taxon>Lactobacillales</taxon>
        <taxon>Streptococcaceae</taxon>
        <taxon>Pseudolactococcus</taxon>
    </lineage>
</organism>
<reference evidence="1 2" key="1">
    <citation type="submission" date="2019-12" db="EMBL/GenBank/DDBJ databases">
        <title>Whole genome sequences of Lactococcus raffinolactis strains isolated from sewage.</title>
        <authorList>
            <person name="Ybazeta G."/>
            <person name="Ross M."/>
            <person name="Brabant-Kirwan D."/>
            <person name="Saleh M."/>
            <person name="Dillon J.A."/>
            <person name="Splinter K."/>
            <person name="Nokhbeh R."/>
        </authorList>
    </citation>
    <scope>NUCLEOTIDE SEQUENCE [LARGE SCALE GENOMIC DNA]</scope>
    <source>
        <strain evidence="1 2">Lr_19_5</strain>
    </source>
</reference>
<dbReference type="InterPro" id="IPR036282">
    <property type="entry name" value="Glutathione-S-Trfase_C_sf"/>
</dbReference>
<accession>A0A6H0UG15</accession>
<dbReference type="GO" id="GO:0004364">
    <property type="term" value="F:glutathione transferase activity"/>
    <property type="evidence" value="ECO:0007669"/>
    <property type="project" value="InterPro"/>
</dbReference>
<dbReference type="SUPFAM" id="SSF47616">
    <property type="entry name" value="GST C-terminal domain-like"/>
    <property type="match status" value="1"/>
</dbReference>
<dbReference type="RefSeq" id="WP_167838730.1">
    <property type="nucleotide sequence ID" value="NZ_CP047616.1"/>
</dbReference>
<dbReference type="EMBL" id="CP047616">
    <property type="protein sequence ID" value="QIW53797.1"/>
    <property type="molecule type" value="Genomic_DNA"/>
</dbReference>
<dbReference type="PANTHER" id="PTHR32419">
    <property type="entry name" value="GLUTATHIONYL-HYDROQUINONE REDUCTASE"/>
    <property type="match status" value="1"/>
</dbReference>
<evidence type="ECO:0000313" key="2">
    <source>
        <dbReference type="Proteomes" id="UP000501945"/>
    </source>
</evidence>
<dbReference type="InterPro" id="IPR016639">
    <property type="entry name" value="GST_Omega/GSH"/>
</dbReference>
<evidence type="ECO:0008006" key="3">
    <source>
        <dbReference type="Google" id="ProtNLM"/>
    </source>
</evidence>
<dbReference type="Gene3D" id="1.20.1050.10">
    <property type="match status" value="1"/>
</dbReference>
<dbReference type="GO" id="GO:0005737">
    <property type="term" value="C:cytoplasm"/>
    <property type="evidence" value="ECO:0007669"/>
    <property type="project" value="TreeGrafter"/>
</dbReference>
<sequence length="70" mass="8330">MAYYTTFRANRNRLIDFPNLWRYAKELYQMPAFRETTNFDAIKKGFALNNLEENPNQIVPLGPDTSIWDQ</sequence>
<gene>
    <name evidence="1" type="ORF">GU336_06395</name>
</gene>
<dbReference type="Proteomes" id="UP000501945">
    <property type="component" value="Chromosome"/>
</dbReference>
<dbReference type="PANTHER" id="PTHR32419:SF6">
    <property type="entry name" value="GLUTATHIONE S-TRANSFERASE OMEGA-LIKE 1-RELATED"/>
    <property type="match status" value="1"/>
</dbReference>
<dbReference type="AlphaFoldDB" id="A0A6H0UG15"/>